<dbReference type="PANTHER" id="PTHR43793:SF1">
    <property type="entry name" value="FAD SYNTHASE"/>
    <property type="match status" value="1"/>
</dbReference>
<keyword evidence="2" id="KW-0548">Nucleotidyltransferase</keyword>
<dbReference type="PANTHER" id="PTHR43793">
    <property type="entry name" value="FAD SYNTHASE"/>
    <property type="match status" value="1"/>
</dbReference>
<sequence>MKYAITSMYANPIHPGHIECLRLSKELCDELWVIVNNDKQAELKRGVPSFQDEHYRKEVVGAIKYVDHVFISTDSDGSVCKTLNNLFLAIKNIDSEAEVIFTKGGDRFVDNIPEKEICDSLGIKIVDNLGDKTHHSSQIISVFN</sequence>
<dbReference type="InterPro" id="IPR014729">
    <property type="entry name" value="Rossmann-like_a/b/a_fold"/>
</dbReference>
<proteinExistence type="predicted"/>
<dbReference type="Pfam" id="PF01467">
    <property type="entry name" value="CTP_transf_like"/>
    <property type="match status" value="1"/>
</dbReference>
<feature type="domain" description="Cytidyltransferase-like" evidence="3">
    <location>
        <begin position="11"/>
        <end position="111"/>
    </location>
</feature>
<dbReference type="InterPro" id="IPR050385">
    <property type="entry name" value="Archaeal_FAD_synthase"/>
</dbReference>
<evidence type="ECO:0000259" key="3">
    <source>
        <dbReference type="Pfam" id="PF01467"/>
    </source>
</evidence>
<dbReference type="Gene3D" id="3.40.50.620">
    <property type="entry name" value="HUPs"/>
    <property type="match status" value="1"/>
</dbReference>
<evidence type="ECO:0000256" key="1">
    <source>
        <dbReference type="ARBA" id="ARBA00022679"/>
    </source>
</evidence>
<name>A0A6J5LV21_9CAUD</name>
<organism evidence="4">
    <name type="scientific">uncultured Caudovirales phage</name>
    <dbReference type="NCBI Taxonomy" id="2100421"/>
    <lineage>
        <taxon>Viruses</taxon>
        <taxon>Duplodnaviria</taxon>
        <taxon>Heunggongvirae</taxon>
        <taxon>Uroviricota</taxon>
        <taxon>Caudoviricetes</taxon>
        <taxon>Peduoviridae</taxon>
        <taxon>Maltschvirus</taxon>
        <taxon>Maltschvirus maltsch</taxon>
    </lineage>
</organism>
<accession>A0A6J5LV21</accession>
<evidence type="ECO:0000256" key="2">
    <source>
        <dbReference type="ARBA" id="ARBA00022695"/>
    </source>
</evidence>
<dbReference type="GO" id="GO:0016779">
    <property type="term" value="F:nucleotidyltransferase activity"/>
    <property type="evidence" value="ECO:0007669"/>
    <property type="project" value="UniProtKB-KW"/>
</dbReference>
<dbReference type="NCBIfam" id="TIGR00125">
    <property type="entry name" value="cyt_tran_rel"/>
    <property type="match status" value="1"/>
</dbReference>
<reference evidence="4" key="1">
    <citation type="submission" date="2020-04" db="EMBL/GenBank/DDBJ databases">
        <authorList>
            <person name="Chiriac C."/>
            <person name="Salcher M."/>
            <person name="Ghai R."/>
            <person name="Kavagutti S V."/>
        </authorList>
    </citation>
    <scope>NUCLEOTIDE SEQUENCE</scope>
</reference>
<evidence type="ECO:0000313" key="4">
    <source>
        <dbReference type="EMBL" id="CAB4138444.1"/>
    </source>
</evidence>
<dbReference type="SUPFAM" id="SSF52374">
    <property type="entry name" value="Nucleotidylyl transferase"/>
    <property type="match status" value="1"/>
</dbReference>
<gene>
    <name evidence="4" type="ORF">UFOVP331_45</name>
</gene>
<keyword evidence="1" id="KW-0808">Transferase</keyword>
<protein>
    <submittedName>
        <fullName evidence="4">RfaE_dom_II, bifunctional protein RfaE, domain II</fullName>
    </submittedName>
</protein>
<dbReference type="EMBL" id="LR796345">
    <property type="protein sequence ID" value="CAB4138444.1"/>
    <property type="molecule type" value="Genomic_DNA"/>
</dbReference>
<dbReference type="InterPro" id="IPR004821">
    <property type="entry name" value="Cyt_trans-like"/>
</dbReference>